<dbReference type="GO" id="GO:0016740">
    <property type="term" value="F:transferase activity"/>
    <property type="evidence" value="ECO:0007669"/>
    <property type="project" value="TreeGrafter"/>
</dbReference>
<evidence type="ECO:0000313" key="10">
    <source>
        <dbReference type="EMBL" id="EFV02750.1"/>
    </source>
</evidence>
<evidence type="ECO:0000313" key="11">
    <source>
        <dbReference type="Proteomes" id="UP000004754"/>
    </source>
</evidence>
<dbReference type="HOGENOM" id="CLU_033172_0_1_9"/>
<evidence type="ECO:0000256" key="5">
    <source>
        <dbReference type="ARBA" id="ARBA00023014"/>
    </source>
</evidence>
<accession>E6MDZ1</accession>
<feature type="binding site" evidence="8">
    <location>
        <position position="145"/>
    </location>
    <ligand>
        <name>(3R)-3-methyl-D-ornithine</name>
        <dbReference type="ChEBI" id="CHEBI:64642"/>
    </ligand>
</feature>
<keyword evidence="5 7" id="KW-0411">Iron-sulfur</keyword>
<dbReference type="SFLD" id="SFLDF00348">
    <property type="entry name" value="FeFe_hydrogenase_maturase_(Hyd"/>
    <property type="match status" value="1"/>
</dbReference>
<dbReference type="PANTHER" id="PTHR43726">
    <property type="entry name" value="3-METHYLORNITHINE SYNTHASE"/>
    <property type="match status" value="1"/>
</dbReference>
<dbReference type="InterPro" id="IPR058240">
    <property type="entry name" value="rSAM_sf"/>
</dbReference>
<dbReference type="InterPro" id="IPR024021">
    <property type="entry name" value="FeFe-hyd_HydE_rSAM"/>
</dbReference>
<comment type="cofactor">
    <cofactor evidence="6">
        <name>[2Fe-2S] cluster</name>
        <dbReference type="ChEBI" id="CHEBI:190135"/>
    </cofactor>
</comment>
<evidence type="ECO:0000256" key="6">
    <source>
        <dbReference type="ARBA" id="ARBA00034078"/>
    </source>
</evidence>
<dbReference type="SFLD" id="SFLDG01060">
    <property type="entry name" value="BATS_domain_containing"/>
    <property type="match status" value="1"/>
</dbReference>
<protein>
    <submittedName>
        <fullName evidence="10">Iron-only hydrogenase maturation rSAM protein HydE</fullName>
    </submittedName>
</protein>
<dbReference type="STRING" id="887929.HMP0721_0224"/>
<evidence type="ECO:0000256" key="1">
    <source>
        <dbReference type="ARBA" id="ARBA00022485"/>
    </source>
</evidence>
<dbReference type="InterPro" id="IPR013785">
    <property type="entry name" value="Aldolase_TIM"/>
</dbReference>
<feature type="binding site" evidence="8">
    <location>
        <position position="190"/>
    </location>
    <ligand>
        <name>S-adenosyl-L-methionine</name>
        <dbReference type="ChEBI" id="CHEBI:59789"/>
    </ligand>
</feature>
<feature type="binding site" evidence="8">
    <location>
        <position position="170"/>
    </location>
    <ligand>
        <name>S-adenosyl-L-methionine</name>
        <dbReference type="ChEBI" id="CHEBI:59789"/>
    </ligand>
</feature>
<dbReference type="Pfam" id="PF04055">
    <property type="entry name" value="Radical_SAM"/>
    <property type="match status" value="1"/>
</dbReference>
<keyword evidence="1 7" id="KW-0004">4Fe-4S</keyword>
<dbReference type="InterPro" id="IPR007197">
    <property type="entry name" value="rSAM"/>
</dbReference>
<proteinExistence type="predicted"/>
<evidence type="ECO:0000256" key="2">
    <source>
        <dbReference type="ARBA" id="ARBA00022691"/>
    </source>
</evidence>
<dbReference type="GO" id="GO:0051539">
    <property type="term" value="F:4 iron, 4 sulfur cluster binding"/>
    <property type="evidence" value="ECO:0007669"/>
    <property type="project" value="UniProtKB-KW"/>
</dbReference>
<dbReference type="PIRSF" id="PIRSF004762">
    <property type="entry name" value="CHP00423"/>
    <property type="match status" value="1"/>
</dbReference>
<feature type="binding site" evidence="7">
    <location>
        <position position="77"/>
    </location>
    <ligand>
        <name>[4Fe-4S] cluster</name>
        <dbReference type="ChEBI" id="CHEBI:49883"/>
        <note>4Fe-4S-S-AdoMet</note>
    </ligand>
</feature>
<evidence type="ECO:0000259" key="9">
    <source>
        <dbReference type="PROSITE" id="PS51918"/>
    </source>
</evidence>
<dbReference type="SUPFAM" id="SSF102114">
    <property type="entry name" value="Radical SAM enzymes"/>
    <property type="match status" value="1"/>
</dbReference>
<keyword evidence="2 7" id="KW-0949">S-adenosyl-L-methionine</keyword>
<dbReference type="SMART" id="SM00876">
    <property type="entry name" value="BATS"/>
    <property type="match status" value="1"/>
</dbReference>
<dbReference type="InterPro" id="IPR010722">
    <property type="entry name" value="BATS_dom"/>
</dbReference>
<dbReference type="EMBL" id="AEQN01000005">
    <property type="protein sequence ID" value="EFV02750.1"/>
    <property type="molecule type" value="Genomic_DNA"/>
</dbReference>
<feature type="binding site" evidence="7">
    <location>
        <position position="74"/>
    </location>
    <ligand>
        <name>[4Fe-4S] cluster</name>
        <dbReference type="ChEBI" id="CHEBI:49883"/>
        <note>4Fe-4S-S-AdoMet</note>
    </ligand>
</feature>
<sequence>MTKGERMDNTALIEELARRRTLPAQALAQLLTTLTEAEAETLYVRARAVREAHYGRAVYLRGLIEFSNICRNDCRYCGIRRSNGRIERYRLTAEEILACCDQGYALGFRTFVLQSGEDTYYTDDALCALVARIKHAHPDCAVTLSLGEKAAASYQAYFDAGADRYLLRQETTDPALYARWHPEAMRLGHRLRCLETLKRIGYQVGAGIMVGAPGQTVESVVADLFYMQAHEFEMVGIGPFIPHKDTPFKTAVAGTLEDTLHLLAVIRLMMPRVLLPATTALGTIHPLGREKGLLAGANVMMPNLSPPGVRSKYMLYDGKICTGDEAVECRLCMERRIASAGCQVAVDRGDYCFA</sequence>
<dbReference type="GO" id="GO:0042364">
    <property type="term" value="P:water-soluble vitamin biosynthetic process"/>
    <property type="evidence" value="ECO:0007669"/>
    <property type="project" value="UniProtKB-ARBA"/>
</dbReference>
<evidence type="ECO:0000256" key="3">
    <source>
        <dbReference type="ARBA" id="ARBA00022723"/>
    </source>
</evidence>
<dbReference type="RefSeq" id="WP_006597641.1">
    <property type="nucleotide sequence ID" value="NZ_GL622359.1"/>
</dbReference>
<dbReference type="SMART" id="SM00729">
    <property type="entry name" value="Elp3"/>
    <property type="match status" value="1"/>
</dbReference>
<evidence type="ECO:0000256" key="7">
    <source>
        <dbReference type="PIRSR" id="PIRSR004762-1"/>
    </source>
</evidence>
<keyword evidence="4 7" id="KW-0408">Iron</keyword>
<dbReference type="SFLD" id="SFLDG01280">
    <property type="entry name" value="HydE/PylB-like"/>
    <property type="match status" value="1"/>
</dbReference>
<reference evidence="10 11" key="1">
    <citation type="submission" date="2010-12" db="EMBL/GenBank/DDBJ databases">
        <authorList>
            <person name="Muzny D."/>
            <person name="Qin X."/>
            <person name="Deng J."/>
            <person name="Jiang H."/>
            <person name="Liu Y."/>
            <person name="Qu J."/>
            <person name="Song X.-Z."/>
            <person name="Zhang L."/>
            <person name="Thornton R."/>
            <person name="Coyle M."/>
            <person name="Francisco L."/>
            <person name="Jackson L."/>
            <person name="Javaid M."/>
            <person name="Korchina V."/>
            <person name="Kovar C."/>
            <person name="Mata R."/>
            <person name="Mathew T."/>
            <person name="Ngo R."/>
            <person name="Nguyen L."/>
            <person name="Nguyen N."/>
            <person name="Okwuonu G."/>
            <person name="Ongeri F."/>
            <person name="Pham C."/>
            <person name="Simmons D."/>
            <person name="Wilczek-Boney K."/>
            <person name="Hale W."/>
            <person name="Jakkamsetti A."/>
            <person name="Pham P."/>
            <person name="Ruth R."/>
            <person name="San Lucas F."/>
            <person name="Warren J."/>
            <person name="Zhang J."/>
            <person name="Zhao Z."/>
            <person name="Zhou C."/>
            <person name="Zhu D."/>
            <person name="Lee S."/>
            <person name="Bess C."/>
            <person name="Blankenburg K."/>
            <person name="Forbes L."/>
            <person name="Fu Q."/>
            <person name="Gubbala S."/>
            <person name="Hirani K."/>
            <person name="Jayaseelan J.C."/>
            <person name="Lara F."/>
            <person name="Munidasa M."/>
            <person name="Palculict T."/>
            <person name="Patil S."/>
            <person name="Pu L.-L."/>
            <person name="Saada N."/>
            <person name="Tang L."/>
            <person name="Weissenberger G."/>
            <person name="Zhu Y."/>
            <person name="Hemphill L."/>
            <person name="Shang Y."/>
            <person name="Youmans B."/>
            <person name="Ayvaz T."/>
            <person name="Ross M."/>
            <person name="Santibanez J."/>
            <person name="Aqrawi P."/>
            <person name="Gross S."/>
            <person name="Joshi V."/>
            <person name="Fowler G."/>
            <person name="Nazareth L."/>
            <person name="Reid J."/>
            <person name="Worley K."/>
            <person name="Petrosino J."/>
            <person name="Highlander S."/>
            <person name="Gibbs R."/>
        </authorList>
    </citation>
    <scope>NUCLEOTIDE SEQUENCE [LARGE SCALE GENOMIC DNA]</scope>
    <source>
        <strain evidence="10 11">ATCC 23263</strain>
    </source>
</reference>
<dbReference type="SFLD" id="SFLDS00029">
    <property type="entry name" value="Radical_SAM"/>
    <property type="match status" value="1"/>
</dbReference>
<feature type="domain" description="Radical SAM core" evidence="9">
    <location>
        <begin position="56"/>
        <end position="272"/>
    </location>
</feature>
<dbReference type="PANTHER" id="PTHR43726:SF1">
    <property type="entry name" value="BIOTIN SYNTHASE"/>
    <property type="match status" value="1"/>
</dbReference>
<comment type="caution">
    <text evidence="10">The sequence shown here is derived from an EMBL/GenBank/DDBJ whole genome shotgun (WGS) entry which is preliminary data.</text>
</comment>
<evidence type="ECO:0000256" key="8">
    <source>
        <dbReference type="PIRSR" id="PIRSR004762-2"/>
    </source>
</evidence>
<dbReference type="GO" id="GO:0044272">
    <property type="term" value="P:sulfur compound biosynthetic process"/>
    <property type="evidence" value="ECO:0007669"/>
    <property type="project" value="UniProtKB-ARBA"/>
</dbReference>
<dbReference type="InterPro" id="IPR034422">
    <property type="entry name" value="HydE/PylB-like"/>
</dbReference>
<dbReference type="InterPro" id="IPR006638">
    <property type="entry name" value="Elp3/MiaA/NifB-like_rSAM"/>
</dbReference>
<dbReference type="NCBIfam" id="TIGR03956">
    <property type="entry name" value="rSAM_HydE"/>
    <property type="match status" value="1"/>
</dbReference>
<organism evidence="10 11">
    <name type="scientific">Pseudoramibacter alactolyticus ATCC 23263</name>
    <dbReference type="NCBI Taxonomy" id="887929"/>
    <lineage>
        <taxon>Bacteria</taxon>
        <taxon>Bacillati</taxon>
        <taxon>Bacillota</taxon>
        <taxon>Clostridia</taxon>
        <taxon>Eubacteriales</taxon>
        <taxon>Eubacteriaceae</taxon>
        <taxon>Pseudoramibacter</taxon>
    </lineage>
</organism>
<dbReference type="Gene3D" id="3.20.20.70">
    <property type="entry name" value="Aldolase class I"/>
    <property type="match status" value="1"/>
</dbReference>
<keyword evidence="11" id="KW-1185">Reference proteome</keyword>
<gene>
    <name evidence="10" type="primary">hydE</name>
    <name evidence="10" type="ORF">HMP0721_0224</name>
</gene>
<feature type="binding site" evidence="7">
    <location>
        <position position="70"/>
    </location>
    <ligand>
        <name>[4Fe-4S] cluster</name>
        <dbReference type="ChEBI" id="CHEBI:49883"/>
        <note>4Fe-4S-S-AdoMet</note>
    </ligand>
</feature>
<dbReference type="GO" id="GO:0046872">
    <property type="term" value="F:metal ion binding"/>
    <property type="evidence" value="ECO:0007669"/>
    <property type="project" value="UniProtKB-KW"/>
</dbReference>
<name>E6MDZ1_9FIRM</name>
<keyword evidence="3" id="KW-0479">Metal-binding</keyword>
<dbReference type="AlphaFoldDB" id="E6MDZ1"/>
<comment type="cofactor">
    <cofactor evidence="7">
        <name>[4Fe-4S] cluster</name>
        <dbReference type="ChEBI" id="CHEBI:49883"/>
    </cofactor>
    <text evidence="7">Binds 1 [4Fe-4S] cluster. The cluster is coordinated with 3 cysteines and an exchangeable S-adenosyl-L-methionine.</text>
</comment>
<evidence type="ECO:0000256" key="4">
    <source>
        <dbReference type="ARBA" id="ARBA00023004"/>
    </source>
</evidence>
<dbReference type="PROSITE" id="PS51918">
    <property type="entry name" value="RADICAL_SAM"/>
    <property type="match status" value="1"/>
</dbReference>
<dbReference type="Proteomes" id="UP000004754">
    <property type="component" value="Unassembled WGS sequence"/>
</dbReference>
<dbReference type="CDD" id="cd01335">
    <property type="entry name" value="Radical_SAM"/>
    <property type="match status" value="1"/>
</dbReference>
<dbReference type="eggNOG" id="COG0502">
    <property type="taxonomic scope" value="Bacteria"/>
</dbReference>